<dbReference type="GO" id="GO:0046872">
    <property type="term" value="F:metal ion binding"/>
    <property type="evidence" value="ECO:0007669"/>
    <property type="project" value="UniProtKB-KW"/>
</dbReference>
<dbReference type="GO" id="GO:0004519">
    <property type="term" value="F:endonuclease activity"/>
    <property type="evidence" value="ECO:0007669"/>
    <property type="project" value="UniProtKB-KW"/>
</dbReference>
<dbReference type="InterPro" id="IPR020821">
    <property type="entry name" value="ENPP1-3/EXOG-like_nuc-like"/>
</dbReference>
<feature type="domain" description="DNA/RNA non-specific endonuclease/pyrophosphatase/phosphodiesterase" evidence="4">
    <location>
        <begin position="61"/>
        <end position="273"/>
    </location>
</feature>
<dbReference type="PANTHER" id="PTHR13966">
    <property type="entry name" value="ENDONUCLEASE RELATED"/>
    <property type="match status" value="1"/>
</dbReference>
<evidence type="ECO:0000256" key="1">
    <source>
        <dbReference type="PIRSR" id="PIRSR640255-1"/>
    </source>
</evidence>
<dbReference type="Pfam" id="PF01223">
    <property type="entry name" value="Endonuclease_NS"/>
    <property type="match status" value="1"/>
</dbReference>
<evidence type="ECO:0000313" key="5">
    <source>
        <dbReference type="EMBL" id="PZV76016.1"/>
    </source>
</evidence>
<sequence>MKIFLILFFVTMSFCCLGQDSLEDHSKVSEFSKSLEHLLPLFTIHGTPKYQNREDTLIVLINHGYILGFSPRFNQPLWAAYQVSKSKKEVDYERYPFFVDDMRLNLQNRIGTQTFGNGYDLGHLAPNAAINKQYAKMSQMETFLMSNICPQKAELNRGVWQKLEEEILNKYPYSDRANQNNHLWVLVGPVFSDNPEFIIRPNGSKIAIPDAFFCILARPKTYPFDSPGNADYLAFLFPQEVARNQKITRQFLTSINEIERLTKLNFFPNLSRLMEDRIENTVASDLW</sequence>
<dbReference type="AlphaFoldDB" id="A0A326RLV7"/>
<dbReference type="OrthoDB" id="9811262at2"/>
<name>A0A326RLV7_9BACT</name>
<gene>
    <name evidence="5" type="ORF">CLV31_12912</name>
</gene>
<dbReference type="Proteomes" id="UP000248917">
    <property type="component" value="Unassembled WGS sequence"/>
</dbReference>
<dbReference type="SMART" id="SM00892">
    <property type="entry name" value="Endonuclease_NS"/>
    <property type="match status" value="1"/>
</dbReference>
<evidence type="ECO:0000259" key="4">
    <source>
        <dbReference type="SMART" id="SM00892"/>
    </source>
</evidence>
<accession>A0A326RLV7</accession>
<dbReference type="Gene3D" id="3.40.570.10">
    <property type="entry name" value="Extracellular Endonuclease, subunit A"/>
    <property type="match status" value="1"/>
</dbReference>
<comment type="caution">
    <text evidence="5">The sequence shown here is derived from an EMBL/GenBank/DDBJ whole genome shotgun (WGS) entry which is preliminary data.</text>
</comment>
<dbReference type="InterPro" id="IPR044929">
    <property type="entry name" value="DNA/RNA_non-sp_Endonuclease_sf"/>
</dbReference>
<feature type="active site" description="Proton acceptor" evidence="1">
    <location>
        <position position="123"/>
    </location>
</feature>
<keyword evidence="5" id="KW-0540">Nuclease</keyword>
<protein>
    <submittedName>
        <fullName evidence="5">Endonuclease G</fullName>
    </submittedName>
</protein>
<dbReference type="InterPro" id="IPR040255">
    <property type="entry name" value="Non-specific_endonuclease"/>
</dbReference>
<dbReference type="SUPFAM" id="SSF54060">
    <property type="entry name" value="His-Me finger endonucleases"/>
    <property type="match status" value="1"/>
</dbReference>
<feature type="domain" description="ENPP1-3/EXOG-like endonuclease/phosphodiesterase" evidence="3">
    <location>
        <begin position="62"/>
        <end position="273"/>
    </location>
</feature>
<reference evidence="5 6" key="1">
    <citation type="submission" date="2018-06" db="EMBL/GenBank/DDBJ databases">
        <title>Genomic Encyclopedia of Archaeal and Bacterial Type Strains, Phase II (KMG-II): from individual species to whole genera.</title>
        <authorList>
            <person name="Goeker M."/>
        </authorList>
    </citation>
    <scope>NUCLEOTIDE SEQUENCE [LARGE SCALE GENOMIC DNA]</scope>
    <source>
        <strain evidence="5 6">T4</strain>
    </source>
</reference>
<dbReference type="PANTHER" id="PTHR13966:SF5">
    <property type="entry name" value="ENDONUCLEASE G, MITOCHONDRIAL"/>
    <property type="match status" value="1"/>
</dbReference>
<evidence type="ECO:0000259" key="3">
    <source>
        <dbReference type="SMART" id="SM00477"/>
    </source>
</evidence>
<organism evidence="5 6">
    <name type="scientific">Algoriphagus aquaeductus</name>
    <dbReference type="NCBI Taxonomy" id="475299"/>
    <lineage>
        <taxon>Bacteria</taxon>
        <taxon>Pseudomonadati</taxon>
        <taxon>Bacteroidota</taxon>
        <taxon>Cytophagia</taxon>
        <taxon>Cytophagales</taxon>
        <taxon>Cyclobacteriaceae</taxon>
        <taxon>Algoriphagus</taxon>
    </lineage>
</organism>
<evidence type="ECO:0000313" key="6">
    <source>
        <dbReference type="Proteomes" id="UP000248917"/>
    </source>
</evidence>
<dbReference type="RefSeq" id="WP_111395115.1">
    <property type="nucleotide sequence ID" value="NZ_QKTX01000029.1"/>
</dbReference>
<keyword evidence="5" id="KW-0378">Hydrolase</keyword>
<dbReference type="InterPro" id="IPR044925">
    <property type="entry name" value="His-Me_finger_sf"/>
</dbReference>
<dbReference type="GO" id="GO:0003676">
    <property type="term" value="F:nucleic acid binding"/>
    <property type="evidence" value="ECO:0007669"/>
    <property type="project" value="InterPro"/>
</dbReference>
<dbReference type="GO" id="GO:0016787">
    <property type="term" value="F:hydrolase activity"/>
    <property type="evidence" value="ECO:0007669"/>
    <property type="project" value="InterPro"/>
</dbReference>
<feature type="binding site" evidence="2">
    <location>
        <position position="156"/>
    </location>
    <ligand>
        <name>Mg(2+)</name>
        <dbReference type="ChEBI" id="CHEBI:18420"/>
        <note>catalytic</note>
    </ligand>
</feature>
<dbReference type="EMBL" id="QKTX01000029">
    <property type="protein sequence ID" value="PZV76016.1"/>
    <property type="molecule type" value="Genomic_DNA"/>
</dbReference>
<keyword evidence="6" id="KW-1185">Reference proteome</keyword>
<proteinExistence type="predicted"/>
<evidence type="ECO:0000256" key="2">
    <source>
        <dbReference type="PIRSR" id="PIRSR640255-2"/>
    </source>
</evidence>
<keyword evidence="5" id="KW-0255">Endonuclease</keyword>
<keyword evidence="2" id="KW-0479">Metal-binding</keyword>
<dbReference type="SMART" id="SM00477">
    <property type="entry name" value="NUC"/>
    <property type="match status" value="1"/>
</dbReference>
<dbReference type="InterPro" id="IPR001604">
    <property type="entry name" value="Endo_G_ENPP1-like_dom"/>
</dbReference>